<evidence type="ECO:0000256" key="2">
    <source>
        <dbReference type="ARBA" id="ARBA00022980"/>
    </source>
</evidence>
<reference evidence="5" key="1">
    <citation type="journal article" date="2020" name="Stud. Mycol.">
        <title>101 Dothideomycetes genomes: a test case for predicting lifestyles and emergence of pathogens.</title>
        <authorList>
            <person name="Haridas S."/>
            <person name="Albert R."/>
            <person name="Binder M."/>
            <person name="Bloem J."/>
            <person name="Labutti K."/>
            <person name="Salamov A."/>
            <person name="Andreopoulos B."/>
            <person name="Baker S."/>
            <person name="Barry K."/>
            <person name="Bills G."/>
            <person name="Bluhm B."/>
            <person name="Cannon C."/>
            <person name="Castanera R."/>
            <person name="Culley D."/>
            <person name="Daum C."/>
            <person name="Ezra D."/>
            <person name="Gonzalez J."/>
            <person name="Henrissat B."/>
            <person name="Kuo A."/>
            <person name="Liang C."/>
            <person name="Lipzen A."/>
            <person name="Lutzoni F."/>
            <person name="Magnuson J."/>
            <person name="Mondo S."/>
            <person name="Nolan M."/>
            <person name="Ohm R."/>
            <person name="Pangilinan J."/>
            <person name="Park H.-J."/>
            <person name="Ramirez L."/>
            <person name="Alfaro M."/>
            <person name="Sun H."/>
            <person name="Tritt A."/>
            <person name="Yoshinaga Y."/>
            <person name="Zwiers L.-H."/>
            <person name="Turgeon B."/>
            <person name="Goodwin S."/>
            <person name="Spatafora J."/>
            <person name="Crous P."/>
            <person name="Grigoriev I."/>
        </authorList>
    </citation>
    <scope>NUCLEOTIDE SEQUENCE</scope>
    <source>
        <strain evidence="5">CBS 113389</strain>
    </source>
</reference>
<dbReference type="OrthoDB" id="2501249at2759"/>
<feature type="region of interest" description="Disordered" evidence="4">
    <location>
        <begin position="33"/>
        <end position="80"/>
    </location>
</feature>
<gene>
    <name evidence="5" type="ORF">BDY17DRAFT_292464</name>
</gene>
<dbReference type="InterPro" id="IPR001911">
    <property type="entry name" value="Ribosomal_bS21"/>
</dbReference>
<keyword evidence="6" id="KW-1185">Reference proteome</keyword>
<feature type="compositionally biased region" description="Polar residues" evidence="4">
    <location>
        <begin position="92"/>
        <end position="116"/>
    </location>
</feature>
<dbReference type="GO" id="GO:0070124">
    <property type="term" value="P:mitochondrial translational initiation"/>
    <property type="evidence" value="ECO:0007669"/>
    <property type="project" value="TreeGrafter"/>
</dbReference>
<organism evidence="5 6">
    <name type="scientific">Neohortaea acidophila</name>
    <dbReference type="NCBI Taxonomy" id="245834"/>
    <lineage>
        <taxon>Eukaryota</taxon>
        <taxon>Fungi</taxon>
        <taxon>Dikarya</taxon>
        <taxon>Ascomycota</taxon>
        <taxon>Pezizomycotina</taxon>
        <taxon>Dothideomycetes</taxon>
        <taxon>Dothideomycetidae</taxon>
        <taxon>Mycosphaerellales</taxon>
        <taxon>Teratosphaeriaceae</taxon>
        <taxon>Neohortaea</taxon>
    </lineage>
</organism>
<feature type="region of interest" description="Disordered" evidence="4">
    <location>
        <begin position="92"/>
        <end position="124"/>
    </location>
</feature>
<evidence type="ECO:0000313" key="6">
    <source>
        <dbReference type="Proteomes" id="UP000799767"/>
    </source>
</evidence>
<evidence type="ECO:0000256" key="3">
    <source>
        <dbReference type="ARBA" id="ARBA00023274"/>
    </source>
</evidence>
<proteinExistence type="inferred from homology"/>
<keyword evidence="2" id="KW-0689">Ribosomal protein</keyword>
<sequence length="276" mass="30241">MDLLRVGESLLRSPPLLPFLAPSLYRSRLPRYHKTPSCSSRHQIPSRSFATSHSHHNEQSAPSGGRENEPTPPSRSNSSFNAEFSRLLDSAISGSKKPSTASNARPSSPSTRNPGSFGTGHAGKDAGAIDEILEAMSNPQTSSPQRSWGSNNKSARFDISALLNPGPSSGAAATSAAINPIPAPSVPPPLPMKLNSSVGRTIKVDPARGIDVARAFTVLETQCNRNNVKRDAQKQRYHERPGLKRKRLKSERWRRRFKETFKRTVTMVQRMKGQGW</sequence>
<keyword evidence="3" id="KW-0687">Ribonucleoprotein</keyword>
<dbReference type="GeneID" id="54473836"/>
<dbReference type="InterPro" id="IPR052837">
    <property type="entry name" value="Mitoribosomal_bS21"/>
</dbReference>
<dbReference type="EMBL" id="MU001633">
    <property type="protein sequence ID" value="KAF2484839.1"/>
    <property type="molecule type" value="Genomic_DNA"/>
</dbReference>
<dbReference type="AlphaFoldDB" id="A0A6A6PYM5"/>
<dbReference type="RefSeq" id="XP_033591408.1">
    <property type="nucleotide sequence ID" value="XM_033732834.1"/>
</dbReference>
<evidence type="ECO:0000256" key="1">
    <source>
        <dbReference type="ARBA" id="ARBA00006640"/>
    </source>
</evidence>
<evidence type="ECO:0000313" key="5">
    <source>
        <dbReference type="EMBL" id="KAF2484839.1"/>
    </source>
</evidence>
<dbReference type="PANTHER" id="PTHR41237">
    <property type="entry name" value="37S RIBOSOMAL PROTEIN MRP21, MITOCHONDRIAL"/>
    <property type="match status" value="1"/>
</dbReference>
<evidence type="ECO:0000256" key="4">
    <source>
        <dbReference type="SAM" id="MobiDB-lite"/>
    </source>
</evidence>
<accession>A0A6A6PYM5</accession>
<name>A0A6A6PYM5_9PEZI</name>
<protein>
    <submittedName>
        <fullName evidence="5">Uncharacterized protein</fullName>
    </submittedName>
</protein>
<dbReference type="PANTHER" id="PTHR41237:SF1">
    <property type="entry name" value="SMALL RIBOSOMAL SUBUNIT PROTEIN BS21M"/>
    <property type="match status" value="1"/>
</dbReference>
<dbReference type="Pfam" id="PF01165">
    <property type="entry name" value="Ribosomal_S21"/>
    <property type="match status" value="1"/>
</dbReference>
<dbReference type="GO" id="GO:0003735">
    <property type="term" value="F:structural constituent of ribosome"/>
    <property type="evidence" value="ECO:0007669"/>
    <property type="project" value="InterPro"/>
</dbReference>
<feature type="compositionally biased region" description="Polar residues" evidence="4">
    <location>
        <begin position="36"/>
        <end position="52"/>
    </location>
</feature>
<dbReference type="Proteomes" id="UP000799767">
    <property type="component" value="Unassembled WGS sequence"/>
</dbReference>
<dbReference type="GO" id="GO:0005763">
    <property type="term" value="C:mitochondrial small ribosomal subunit"/>
    <property type="evidence" value="ECO:0007669"/>
    <property type="project" value="TreeGrafter"/>
</dbReference>
<comment type="similarity">
    <text evidence="1">Belongs to the bacterial ribosomal protein bS21 family.</text>
</comment>